<feature type="region of interest" description="Disordered" evidence="3">
    <location>
        <begin position="1"/>
        <end position="29"/>
    </location>
</feature>
<dbReference type="AlphaFoldDB" id="W0PIN7"/>
<dbReference type="HOGENOM" id="CLU_010194_1_3_4"/>
<evidence type="ECO:0000256" key="1">
    <source>
        <dbReference type="ARBA" id="ARBA00006484"/>
    </source>
</evidence>
<dbReference type="InterPro" id="IPR002347">
    <property type="entry name" value="SDR_fam"/>
</dbReference>
<dbReference type="eggNOG" id="COG1028">
    <property type="taxonomic scope" value="Bacteria"/>
</dbReference>
<dbReference type="PANTHER" id="PTHR48107">
    <property type="entry name" value="NADPH-DEPENDENT ALDEHYDE REDUCTASE-LIKE PROTEIN, CHLOROPLASTIC-RELATED"/>
    <property type="match status" value="1"/>
</dbReference>
<dbReference type="OrthoDB" id="9803333at2"/>
<dbReference type="EMBL" id="CP003915">
    <property type="protein sequence ID" value="AHG65365.1"/>
    <property type="molecule type" value="Genomic_DNA"/>
</dbReference>
<comment type="similarity">
    <text evidence="1">Belongs to the short-chain dehydrogenases/reductases (SDR) family.</text>
</comment>
<protein>
    <submittedName>
        <fullName evidence="4">Putative oxidoreductase, SDR family</fullName>
    </submittedName>
</protein>
<dbReference type="GO" id="GO:0016614">
    <property type="term" value="F:oxidoreductase activity, acting on CH-OH group of donors"/>
    <property type="evidence" value="ECO:0007669"/>
    <property type="project" value="UniProtKB-ARBA"/>
</dbReference>
<dbReference type="FunFam" id="3.40.50.720:FF:000084">
    <property type="entry name" value="Short-chain dehydrogenase reductase"/>
    <property type="match status" value="1"/>
</dbReference>
<dbReference type="InterPro" id="IPR036291">
    <property type="entry name" value="NAD(P)-bd_dom_sf"/>
</dbReference>
<dbReference type="SUPFAM" id="SSF51735">
    <property type="entry name" value="NAD(P)-binding Rossmann-fold domains"/>
    <property type="match status" value="1"/>
</dbReference>
<keyword evidence="5" id="KW-1185">Reference proteome</keyword>
<proteinExistence type="inferred from homology"/>
<dbReference type="STRING" id="1247726.MIM_c33030"/>
<name>W0PIN7_ADVMD</name>
<gene>
    <name evidence="4" type="ORF">MIM_c33030</name>
</gene>
<keyword evidence="2" id="KW-0560">Oxidoreductase</keyword>
<evidence type="ECO:0000256" key="2">
    <source>
        <dbReference type="ARBA" id="ARBA00023002"/>
    </source>
</evidence>
<evidence type="ECO:0000313" key="5">
    <source>
        <dbReference type="Proteomes" id="UP000019095"/>
    </source>
</evidence>
<organism evidence="4 5">
    <name type="scientific">Advenella mimigardefordensis (strain DSM 17166 / LMG 22922 / DPN7)</name>
    <dbReference type="NCBI Taxonomy" id="1247726"/>
    <lineage>
        <taxon>Bacteria</taxon>
        <taxon>Pseudomonadati</taxon>
        <taxon>Pseudomonadota</taxon>
        <taxon>Betaproteobacteria</taxon>
        <taxon>Burkholderiales</taxon>
        <taxon>Alcaligenaceae</taxon>
    </lineage>
</organism>
<dbReference type="PRINTS" id="PR00080">
    <property type="entry name" value="SDRFAMILY"/>
</dbReference>
<dbReference type="PRINTS" id="PR00081">
    <property type="entry name" value="GDHRDH"/>
</dbReference>
<dbReference type="Gene3D" id="3.40.50.720">
    <property type="entry name" value="NAD(P)-binding Rossmann-like Domain"/>
    <property type="match status" value="1"/>
</dbReference>
<sequence>MNISKNTGNTVKDFNNTGSSAQPESTTPTAIVTGASRGIGRAIALRLAADGFRVVINYAGNTARAREVVDAIQATGGQAMSVQADISVPEDVARLFTAAQQAYGPISAVVHSAGMLTMAAIAPDNIAAFDRIIQTNLRGAFLVLGQAAAHLQAGGRIIALSTSVIAKSFPQYGPYIAAKAGVEGLVRVLANELRGRNITVNAVAPGPVATELFFEGKSEEQIAQLGKLAPLERLGQPDDIANVVAFLAGSDGGWVNGQVLRANGGFA</sequence>
<dbReference type="PATRIC" id="fig|1247726.3.peg.3652"/>
<dbReference type="Pfam" id="PF13561">
    <property type="entry name" value="adh_short_C2"/>
    <property type="match status" value="1"/>
</dbReference>
<reference evidence="4 5" key="1">
    <citation type="journal article" date="2014" name="Microbiology">
        <title>Unravelling the complete genome sequence of Advenella mimigardefordensis strain DPN7T and novel insights in the catabolism of the xenobiotic polythioester precursor 3,3'-dithiodipropionate.</title>
        <authorList>
            <person name="Wubbeler J.H."/>
            <person name="Hiessl S."/>
            <person name="Schuldes J."/>
            <person name="Thurmer A."/>
            <person name="Daniel R."/>
            <person name="Steinbuchel A."/>
        </authorList>
    </citation>
    <scope>NUCLEOTIDE SEQUENCE [LARGE SCALE GENOMIC DNA]</scope>
    <source>
        <strain evidence="5">DSM 17166 / LMG 22922 / DPN7</strain>
    </source>
</reference>
<dbReference type="KEGG" id="amim:MIM_c33030"/>
<dbReference type="Proteomes" id="UP000019095">
    <property type="component" value="Chromosome"/>
</dbReference>
<evidence type="ECO:0000313" key="4">
    <source>
        <dbReference type="EMBL" id="AHG65365.1"/>
    </source>
</evidence>
<evidence type="ECO:0000256" key="3">
    <source>
        <dbReference type="SAM" id="MobiDB-lite"/>
    </source>
</evidence>
<dbReference type="RefSeq" id="WP_025374036.1">
    <property type="nucleotide sequence ID" value="NZ_CP003915.1"/>
</dbReference>
<accession>W0PIN7</accession>
<dbReference type="PANTHER" id="PTHR48107:SF7">
    <property type="entry name" value="RE15974P"/>
    <property type="match status" value="1"/>
</dbReference>